<reference evidence="10" key="2">
    <citation type="submission" date="2023-07" db="EMBL/GenBank/DDBJ databases">
        <title>Identification and characterization of horizontal gene transfer across gut microbiota members of farm animals based on homology search.</title>
        <authorList>
            <person name="Schwarzerova J."/>
            <person name="Nykrynova M."/>
            <person name="Jureckova K."/>
            <person name="Cejkova D."/>
            <person name="Rychlik I."/>
        </authorList>
    </citation>
    <scope>NUCLEOTIDE SEQUENCE [LARGE SCALE GENOMIC DNA]</scope>
    <source>
        <strain evidence="10">ET4</strain>
    </source>
</reference>
<dbReference type="SUPFAM" id="SSF54534">
    <property type="entry name" value="FKBP-like"/>
    <property type="match status" value="1"/>
</dbReference>
<dbReference type="GO" id="GO:0003755">
    <property type="term" value="F:peptidyl-prolyl cis-trans isomerase activity"/>
    <property type="evidence" value="ECO:0007669"/>
    <property type="project" value="UniProtKB-EC"/>
</dbReference>
<proteinExistence type="inferred from homology"/>
<sequence>MKYSRILIMSLALITFFGSQADARKTRKNKKKNVVEKVDTCSVDTFSYAIGLANTDGLKRYLAERMGVDMAFMNDFLKGFDTDANSEEAKRAIAYTAGIEIRKQVETQIIPQIDKQIAGNDSVKTLNSNLFIDGFRTAIAGQPTKMTMAHAQDLAKKQMAYYQNALMEKRFGANRKAGEEFLKANAKEKGVKVLPSGVQYKILQEGKGAIPADSSTVKVHYEGRLIDGTVFDSSYKRNEPAVFGCKQVIKGWTEILTKMPVGSKWEVYIPQEMGYGAREAGKIPPFSALIFTVELLDIVK</sequence>
<dbReference type="InterPro" id="IPR001179">
    <property type="entry name" value="PPIase_FKBP_dom"/>
</dbReference>
<dbReference type="EMBL" id="JAUDCF010000002">
    <property type="protein sequence ID" value="MDM8144684.1"/>
    <property type="molecule type" value="Genomic_DNA"/>
</dbReference>
<accession>A0ABT7U2D4</accession>
<evidence type="ECO:0000256" key="1">
    <source>
        <dbReference type="ARBA" id="ARBA00000971"/>
    </source>
</evidence>
<keyword evidence="4 5" id="KW-0413">Isomerase</keyword>
<evidence type="ECO:0000256" key="4">
    <source>
        <dbReference type="ARBA" id="ARBA00023235"/>
    </source>
</evidence>
<dbReference type="PROSITE" id="PS50059">
    <property type="entry name" value="FKBP_PPIASE"/>
    <property type="match status" value="1"/>
</dbReference>
<dbReference type="EC" id="5.2.1.8" evidence="6"/>
<dbReference type="Gene3D" id="1.10.287.460">
    <property type="entry name" value="Peptidyl-prolyl cis-trans isomerase, FKBP-type, N-terminal domain"/>
    <property type="match status" value="1"/>
</dbReference>
<keyword evidence="7" id="KW-0732">Signal</keyword>
<evidence type="ECO:0000259" key="8">
    <source>
        <dbReference type="PROSITE" id="PS50059"/>
    </source>
</evidence>
<evidence type="ECO:0000313" key="9">
    <source>
        <dbReference type="EMBL" id="MDM8144684.1"/>
    </source>
</evidence>
<dbReference type="Gene3D" id="3.10.50.40">
    <property type="match status" value="1"/>
</dbReference>
<evidence type="ECO:0000256" key="2">
    <source>
        <dbReference type="ARBA" id="ARBA00006577"/>
    </source>
</evidence>
<dbReference type="InterPro" id="IPR036944">
    <property type="entry name" value="PPIase_FKBP_N_sf"/>
</dbReference>
<evidence type="ECO:0000313" key="10">
    <source>
        <dbReference type="Proteomes" id="UP001228403"/>
    </source>
</evidence>
<reference evidence="9 10" key="1">
    <citation type="submission" date="2023-06" db="EMBL/GenBank/DDBJ databases">
        <authorList>
            <person name="Zeman M."/>
            <person name="Kubasova T."/>
            <person name="Jahodarova E."/>
            <person name="Nykrynova M."/>
            <person name="Rychlik I."/>
        </authorList>
    </citation>
    <scope>NUCLEOTIDE SEQUENCE [LARGE SCALE GENOMIC DNA]</scope>
    <source>
        <strain evidence="9 10">ET4</strain>
    </source>
</reference>
<dbReference type="Proteomes" id="UP001228403">
    <property type="component" value="Unassembled WGS sequence"/>
</dbReference>
<dbReference type="Pfam" id="PF00254">
    <property type="entry name" value="FKBP_C"/>
    <property type="match status" value="1"/>
</dbReference>
<comment type="caution">
    <text evidence="9">The sequence shown here is derived from an EMBL/GenBank/DDBJ whole genome shotgun (WGS) entry which is preliminary data.</text>
</comment>
<feature type="chain" id="PRO_5047177798" description="Peptidyl-prolyl cis-trans isomerase" evidence="7">
    <location>
        <begin position="22"/>
        <end position="300"/>
    </location>
</feature>
<evidence type="ECO:0000256" key="7">
    <source>
        <dbReference type="SAM" id="SignalP"/>
    </source>
</evidence>
<gene>
    <name evidence="9" type="ORF">QUW02_01865</name>
</gene>
<comment type="catalytic activity">
    <reaction evidence="1 5 6">
        <text>[protein]-peptidylproline (omega=180) = [protein]-peptidylproline (omega=0)</text>
        <dbReference type="Rhea" id="RHEA:16237"/>
        <dbReference type="Rhea" id="RHEA-COMP:10747"/>
        <dbReference type="Rhea" id="RHEA-COMP:10748"/>
        <dbReference type="ChEBI" id="CHEBI:83833"/>
        <dbReference type="ChEBI" id="CHEBI:83834"/>
        <dbReference type="EC" id="5.2.1.8"/>
    </reaction>
</comment>
<keyword evidence="10" id="KW-1185">Reference proteome</keyword>
<dbReference type="InterPro" id="IPR000774">
    <property type="entry name" value="PPIase_FKBP_N"/>
</dbReference>
<evidence type="ECO:0000256" key="6">
    <source>
        <dbReference type="RuleBase" id="RU003915"/>
    </source>
</evidence>
<dbReference type="InterPro" id="IPR046357">
    <property type="entry name" value="PPIase_dom_sf"/>
</dbReference>
<feature type="signal peptide" evidence="7">
    <location>
        <begin position="1"/>
        <end position="21"/>
    </location>
</feature>
<evidence type="ECO:0000256" key="5">
    <source>
        <dbReference type="PROSITE-ProRule" id="PRU00277"/>
    </source>
</evidence>
<comment type="similarity">
    <text evidence="2 6">Belongs to the FKBP-type PPIase family.</text>
</comment>
<keyword evidence="3 5" id="KW-0697">Rotamase</keyword>
<organism evidence="9 10">
    <name type="scientific">Bacteroides eggerthii</name>
    <dbReference type="NCBI Taxonomy" id="28111"/>
    <lineage>
        <taxon>Bacteria</taxon>
        <taxon>Pseudomonadati</taxon>
        <taxon>Bacteroidota</taxon>
        <taxon>Bacteroidia</taxon>
        <taxon>Bacteroidales</taxon>
        <taxon>Bacteroidaceae</taxon>
        <taxon>Bacteroides</taxon>
    </lineage>
</organism>
<name>A0ABT7U2D4_9BACE</name>
<dbReference type="Pfam" id="PF01346">
    <property type="entry name" value="FKBP_N"/>
    <property type="match status" value="1"/>
</dbReference>
<protein>
    <recommendedName>
        <fullName evidence="6">Peptidyl-prolyl cis-trans isomerase</fullName>
        <ecNumber evidence="6">5.2.1.8</ecNumber>
    </recommendedName>
</protein>
<dbReference type="PANTHER" id="PTHR43811">
    <property type="entry name" value="FKBP-TYPE PEPTIDYL-PROLYL CIS-TRANS ISOMERASE FKPA"/>
    <property type="match status" value="1"/>
</dbReference>
<feature type="domain" description="PPIase FKBP-type" evidence="8">
    <location>
        <begin position="214"/>
        <end position="299"/>
    </location>
</feature>
<evidence type="ECO:0000256" key="3">
    <source>
        <dbReference type="ARBA" id="ARBA00023110"/>
    </source>
</evidence>
<dbReference type="PANTHER" id="PTHR43811:SF19">
    <property type="entry name" value="39 KDA FK506-BINDING NUCLEAR PROTEIN"/>
    <property type="match status" value="1"/>
</dbReference>